<dbReference type="InterPro" id="IPR003439">
    <property type="entry name" value="ABC_transporter-like_ATP-bd"/>
</dbReference>
<dbReference type="PANTHER" id="PTHR42788:SF13">
    <property type="entry name" value="ALIPHATIC SULFONATES IMPORT ATP-BINDING PROTEIN SSUB"/>
    <property type="match status" value="1"/>
</dbReference>
<reference evidence="6" key="1">
    <citation type="submission" date="2012-11" db="EMBL/GenBank/DDBJ databases">
        <authorList>
            <person name="Lucero-Rivera Y.E."/>
            <person name="Tovar-Ramirez D."/>
        </authorList>
    </citation>
    <scope>NUCLEOTIDE SEQUENCE [LARGE SCALE GENOMIC DNA]</scope>
    <source>
        <strain evidence="6">Araruama</strain>
    </source>
</reference>
<dbReference type="Pfam" id="PF00005">
    <property type="entry name" value="ABC_tran"/>
    <property type="match status" value="1"/>
</dbReference>
<dbReference type="SUPFAM" id="SSF52540">
    <property type="entry name" value="P-loop containing nucleoside triphosphate hydrolases"/>
    <property type="match status" value="1"/>
</dbReference>
<evidence type="ECO:0000313" key="5">
    <source>
        <dbReference type="EMBL" id="ETR72743.1"/>
    </source>
</evidence>
<proteinExistence type="predicted"/>
<dbReference type="GO" id="GO:0016887">
    <property type="term" value="F:ATP hydrolysis activity"/>
    <property type="evidence" value="ECO:0007669"/>
    <property type="project" value="InterPro"/>
</dbReference>
<evidence type="ECO:0000256" key="1">
    <source>
        <dbReference type="ARBA" id="ARBA00022448"/>
    </source>
</evidence>
<dbReference type="PROSITE" id="PS50893">
    <property type="entry name" value="ABC_TRANSPORTER_2"/>
    <property type="match status" value="1"/>
</dbReference>
<keyword evidence="2" id="KW-0547">Nucleotide-binding</keyword>
<feature type="domain" description="ABC transporter" evidence="4">
    <location>
        <begin position="3"/>
        <end position="234"/>
    </location>
</feature>
<dbReference type="InterPro" id="IPR027417">
    <property type="entry name" value="P-loop_NTPase"/>
</dbReference>
<comment type="caution">
    <text evidence="5">The sequence shown here is derived from an EMBL/GenBank/DDBJ whole genome shotgun (WGS) entry which is preliminary data.</text>
</comment>
<dbReference type="Proteomes" id="UP000189670">
    <property type="component" value="Unassembled WGS sequence"/>
</dbReference>
<dbReference type="GO" id="GO:0005524">
    <property type="term" value="F:ATP binding"/>
    <property type="evidence" value="ECO:0007669"/>
    <property type="project" value="UniProtKB-KW"/>
</dbReference>
<dbReference type="AlphaFoldDB" id="A0A1V1PDA5"/>
<dbReference type="InterPro" id="IPR050166">
    <property type="entry name" value="ABC_transporter_ATP-bind"/>
</dbReference>
<evidence type="ECO:0000313" key="6">
    <source>
        <dbReference type="Proteomes" id="UP000189670"/>
    </source>
</evidence>
<dbReference type="SMART" id="SM00382">
    <property type="entry name" value="AAA"/>
    <property type="match status" value="1"/>
</dbReference>
<keyword evidence="3 5" id="KW-0067">ATP-binding</keyword>
<name>A0A1V1PDA5_9BACT</name>
<accession>A0A1V1PDA5</accession>
<dbReference type="InterPro" id="IPR003593">
    <property type="entry name" value="AAA+_ATPase"/>
</dbReference>
<dbReference type="Gene3D" id="3.40.50.300">
    <property type="entry name" value="P-loop containing nucleotide triphosphate hydrolases"/>
    <property type="match status" value="1"/>
</dbReference>
<evidence type="ECO:0000259" key="4">
    <source>
        <dbReference type="PROSITE" id="PS50893"/>
    </source>
</evidence>
<dbReference type="PANTHER" id="PTHR42788">
    <property type="entry name" value="TAURINE IMPORT ATP-BINDING PROTEIN-RELATED"/>
    <property type="match status" value="1"/>
</dbReference>
<gene>
    <name evidence="5" type="ORF">OMM_01479</name>
</gene>
<protein>
    <submittedName>
        <fullName evidence="5">Sulfonate/nitrate/taurine transport system ATP-binding protein</fullName>
    </submittedName>
</protein>
<keyword evidence="1" id="KW-0813">Transport</keyword>
<organism evidence="5 6">
    <name type="scientific">Candidatus Magnetoglobus multicellularis str. Araruama</name>
    <dbReference type="NCBI Taxonomy" id="890399"/>
    <lineage>
        <taxon>Bacteria</taxon>
        <taxon>Pseudomonadati</taxon>
        <taxon>Thermodesulfobacteriota</taxon>
        <taxon>Desulfobacteria</taxon>
        <taxon>Desulfobacterales</taxon>
        <taxon>Desulfobacteraceae</taxon>
        <taxon>Candidatus Magnetoglobus</taxon>
    </lineage>
</organism>
<evidence type="ECO:0000256" key="3">
    <source>
        <dbReference type="ARBA" id="ARBA00022840"/>
    </source>
</evidence>
<evidence type="ECO:0000256" key="2">
    <source>
        <dbReference type="ARBA" id="ARBA00022741"/>
    </source>
</evidence>
<sequence length="272" mass="30747">MKLLIENIEKTFHLPDNSTIPVLQDVCIPVNNGEFVMLLGESGCGKSTLLNIIAGIESASAGSILVDDKAITKPDPEISLLFQQPSLLPWLNVVENIAFGCKLRGDTQDLSDRIRYFVDLIGLDGFEKNYPSELSMGMACRVSLARALIGHPKVLLMDEPFVSLDTFTRSRMQQELIKLWEKEKFTAIFVTHDIDEAIILGNKVVLLGGKPCNVKKIIDVAIPYPRKITDRQLALKRIHIMMQLEKIYQTNCAKHRQSIEEGYDRFIRYKQT</sequence>
<dbReference type="EMBL" id="ATBP01000117">
    <property type="protein sequence ID" value="ETR72743.1"/>
    <property type="molecule type" value="Genomic_DNA"/>
</dbReference>
<dbReference type="CDD" id="cd03293">
    <property type="entry name" value="ABC_NrtD_SsuB_transporters"/>
    <property type="match status" value="1"/>
</dbReference>